<gene>
    <name evidence="7" type="ORF">FYC77_00695</name>
</gene>
<evidence type="ECO:0000256" key="4">
    <source>
        <dbReference type="ARBA" id="ARBA00022989"/>
    </source>
</evidence>
<evidence type="ECO:0000313" key="8">
    <source>
        <dbReference type="Proteomes" id="UP000324104"/>
    </source>
</evidence>
<dbReference type="Proteomes" id="UP000324104">
    <property type="component" value="Unassembled WGS sequence"/>
</dbReference>
<protein>
    <submittedName>
        <fullName evidence="7">Branched-chain amino acid ABC transporter permease</fullName>
    </submittedName>
</protein>
<organism evidence="7 8">
    <name type="scientific">Natrialba swarupiae</name>
    <dbReference type="NCBI Taxonomy" id="2448032"/>
    <lineage>
        <taxon>Archaea</taxon>
        <taxon>Methanobacteriati</taxon>
        <taxon>Methanobacteriota</taxon>
        <taxon>Stenosarchaea group</taxon>
        <taxon>Halobacteria</taxon>
        <taxon>Halobacteriales</taxon>
        <taxon>Natrialbaceae</taxon>
        <taxon>Natrialba</taxon>
    </lineage>
</organism>
<feature type="transmembrane region" description="Helical" evidence="6">
    <location>
        <begin position="21"/>
        <end position="40"/>
    </location>
</feature>
<dbReference type="InterPro" id="IPR043428">
    <property type="entry name" value="LivM-like"/>
</dbReference>
<comment type="caution">
    <text evidence="7">The sequence shown here is derived from an EMBL/GenBank/DDBJ whole genome shotgun (WGS) entry which is preliminary data.</text>
</comment>
<evidence type="ECO:0000256" key="1">
    <source>
        <dbReference type="ARBA" id="ARBA00004651"/>
    </source>
</evidence>
<name>A0A5D5ASE8_9EURY</name>
<dbReference type="PANTHER" id="PTHR30482:SF10">
    <property type="entry name" value="HIGH-AFFINITY BRANCHED-CHAIN AMINO ACID TRANSPORT PROTEIN BRAE"/>
    <property type="match status" value="1"/>
</dbReference>
<feature type="transmembrane region" description="Helical" evidence="6">
    <location>
        <begin position="123"/>
        <end position="142"/>
    </location>
</feature>
<feature type="transmembrane region" description="Helical" evidence="6">
    <location>
        <begin position="262"/>
        <end position="286"/>
    </location>
</feature>
<dbReference type="GO" id="GO:0005886">
    <property type="term" value="C:plasma membrane"/>
    <property type="evidence" value="ECO:0007669"/>
    <property type="project" value="UniProtKB-SubCell"/>
</dbReference>
<dbReference type="PANTHER" id="PTHR30482">
    <property type="entry name" value="HIGH-AFFINITY BRANCHED-CHAIN AMINO ACID TRANSPORT SYSTEM PERMEASE"/>
    <property type="match status" value="1"/>
</dbReference>
<proteinExistence type="predicted"/>
<keyword evidence="5 6" id="KW-0472">Membrane</keyword>
<feature type="transmembrane region" description="Helical" evidence="6">
    <location>
        <begin position="224"/>
        <end position="242"/>
    </location>
</feature>
<dbReference type="GO" id="GO:0015658">
    <property type="term" value="F:branched-chain amino acid transmembrane transporter activity"/>
    <property type="evidence" value="ECO:0007669"/>
    <property type="project" value="InterPro"/>
</dbReference>
<sequence length="326" mass="35320">MSRFEMLERMVDNRLFDTIKAHQTTIGAVVVAIAVLIPFLVPSALLFDLTLVFIYGMLAFSAILPIGYAGQLILAQGAFFGVGAYSFVKLTEAGLPPVVAILVATVFTGVVAYLLGKPATRASGIYLGIITLAFNELFVNFLELFPDFTGGSTGLSAPSLFPSVMTGMIPGDVLYYYLLLLVYIGTVVFFYRLLHSEFGWALLTIKEDPVLAESIGIDAQRYRLLSFTSAGLICGLAGGLFAPFNGYLSPPMFDLHRTIDIILAGVAGGLTTPIGSIFGGLIVVLVPEVLRFIAEIRLIIYGVLLILLLMYLPEGIGGWLREKWEQ</sequence>
<dbReference type="EMBL" id="VTAW01000001">
    <property type="protein sequence ID" value="TYT63775.1"/>
    <property type="molecule type" value="Genomic_DNA"/>
</dbReference>
<feature type="transmembrane region" description="Helical" evidence="6">
    <location>
        <begin position="94"/>
        <end position="116"/>
    </location>
</feature>
<keyword evidence="4 6" id="KW-1133">Transmembrane helix</keyword>
<evidence type="ECO:0000256" key="3">
    <source>
        <dbReference type="ARBA" id="ARBA00022692"/>
    </source>
</evidence>
<evidence type="ECO:0000256" key="2">
    <source>
        <dbReference type="ARBA" id="ARBA00022475"/>
    </source>
</evidence>
<dbReference type="AlphaFoldDB" id="A0A5D5ASE8"/>
<accession>A0A5D5ASE8</accession>
<feature type="transmembrane region" description="Helical" evidence="6">
    <location>
        <begin position="46"/>
        <end position="64"/>
    </location>
</feature>
<dbReference type="CDD" id="cd06581">
    <property type="entry name" value="TM_PBP1_LivM_like"/>
    <property type="match status" value="1"/>
</dbReference>
<keyword evidence="3 6" id="KW-0812">Transmembrane</keyword>
<evidence type="ECO:0000256" key="5">
    <source>
        <dbReference type="ARBA" id="ARBA00023136"/>
    </source>
</evidence>
<comment type="subcellular location">
    <subcellularLocation>
        <location evidence="1">Cell membrane</location>
        <topology evidence="1">Multi-pass membrane protein</topology>
    </subcellularLocation>
</comment>
<evidence type="ECO:0000256" key="6">
    <source>
        <dbReference type="SAM" id="Phobius"/>
    </source>
</evidence>
<keyword evidence="8" id="KW-1185">Reference proteome</keyword>
<feature type="transmembrane region" description="Helical" evidence="6">
    <location>
        <begin position="174"/>
        <end position="194"/>
    </location>
</feature>
<dbReference type="InterPro" id="IPR001851">
    <property type="entry name" value="ABC_transp_permease"/>
</dbReference>
<dbReference type="RefSeq" id="WP_149079582.1">
    <property type="nucleotide sequence ID" value="NZ_VTAW01000001.1"/>
</dbReference>
<feature type="transmembrane region" description="Helical" evidence="6">
    <location>
        <begin position="298"/>
        <end position="320"/>
    </location>
</feature>
<keyword evidence="2" id="KW-1003">Cell membrane</keyword>
<evidence type="ECO:0000313" key="7">
    <source>
        <dbReference type="EMBL" id="TYT63775.1"/>
    </source>
</evidence>
<reference evidence="7 8" key="1">
    <citation type="submission" date="2019-08" db="EMBL/GenBank/DDBJ databases">
        <title>Archaea genome.</title>
        <authorList>
            <person name="Kajale S."/>
            <person name="Shouche Y."/>
            <person name="Deshpande N."/>
            <person name="Sharma A."/>
        </authorList>
    </citation>
    <scope>NUCLEOTIDE SEQUENCE [LARGE SCALE GENOMIC DNA]</scope>
    <source>
        <strain evidence="7 8">ESP3B_9</strain>
    </source>
</reference>
<dbReference type="Pfam" id="PF02653">
    <property type="entry name" value="BPD_transp_2"/>
    <property type="match status" value="1"/>
</dbReference>